<evidence type="ECO:0000256" key="14">
    <source>
        <dbReference type="ARBA" id="ARBA00051182"/>
    </source>
</evidence>
<feature type="transmembrane region" description="Helical" evidence="16">
    <location>
        <begin position="188"/>
        <end position="207"/>
    </location>
</feature>
<evidence type="ECO:0000256" key="13">
    <source>
        <dbReference type="ARBA" id="ARBA00050454"/>
    </source>
</evidence>
<dbReference type="PANTHER" id="PTHR11048">
    <property type="entry name" value="PRENYLTRANSFERASES"/>
    <property type="match status" value="1"/>
</dbReference>
<comment type="cofactor">
    <cofactor evidence="1">
        <name>Mg(2+)</name>
        <dbReference type="ChEBI" id="CHEBI:18420"/>
    </cofactor>
</comment>
<dbReference type="EMBL" id="SRMA01025337">
    <property type="protein sequence ID" value="TRY95845.1"/>
    <property type="molecule type" value="Genomic_DNA"/>
</dbReference>
<comment type="subcellular location">
    <subcellularLocation>
        <location evidence="2">Membrane</location>
        <topology evidence="2">Multi-pass membrane protein</topology>
    </subcellularLocation>
</comment>
<dbReference type="InterPro" id="IPR039653">
    <property type="entry name" value="Prenyltransferase"/>
</dbReference>
<dbReference type="HAMAP" id="MF_01635">
    <property type="entry name" value="UbiA"/>
    <property type="match status" value="1"/>
</dbReference>
<accession>A0A553R0Y6</accession>
<dbReference type="GO" id="GO:0005743">
    <property type="term" value="C:mitochondrial inner membrane"/>
    <property type="evidence" value="ECO:0007669"/>
    <property type="project" value="TreeGrafter"/>
</dbReference>
<evidence type="ECO:0000256" key="3">
    <source>
        <dbReference type="ARBA" id="ARBA00004749"/>
    </source>
</evidence>
<evidence type="ECO:0000256" key="6">
    <source>
        <dbReference type="ARBA" id="ARBA00022688"/>
    </source>
</evidence>
<dbReference type="PROSITE" id="PS00943">
    <property type="entry name" value="UBIA"/>
    <property type="match status" value="1"/>
</dbReference>
<comment type="catalytic activity">
    <reaction evidence="14">
        <text>an all-trans-polyprenyl diphosphate + 4-hydroxybenzoate = a 4-hydroxy-3-(all-trans-polyprenyl)benzoate + diphosphate</text>
        <dbReference type="Rhea" id="RHEA:44504"/>
        <dbReference type="Rhea" id="RHEA-COMP:9514"/>
        <dbReference type="Rhea" id="RHEA-COMP:9564"/>
        <dbReference type="ChEBI" id="CHEBI:17879"/>
        <dbReference type="ChEBI" id="CHEBI:33019"/>
        <dbReference type="ChEBI" id="CHEBI:58914"/>
        <dbReference type="ChEBI" id="CHEBI:78396"/>
        <dbReference type="EC" id="2.5.1.39"/>
    </reaction>
    <physiologicalReaction direction="left-to-right" evidence="14">
        <dbReference type="Rhea" id="RHEA:44505"/>
    </physiologicalReaction>
</comment>
<dbReference type="InterPro" id="IPR044878">
    <property type="entry name" value="UbiA_sf"/>
</dbReference>
<comment type="similarity">
    <text evidence="4">Belongs to the UbiA prenyltransferase family.</text>
</comment>
<evidence type="ECO:0000313" key="17">
    <source>
        <dbReference type="EMBL" id="TRY95845.1"/>
    </source>
</evidence>
<keyword evidence="6" id="KW-0831">Ubiquinone biosynthesis</keyword>
<keyword evidence="8 16" id="KW-1133">Transmembrane helix</keyword>
<dbReference type="InterPro" id="IPR006370">
    <property type="entry name" value="HB_polyprenyltransferase-like"/>
</dbReference>
<dbReference type="FunFam" id="1.20.120.1780:FF:000001">
    <property type="entry name" value="4-hydroxybenzoate octaprenyltransferase"/>
    <property type="match status" value="1"/>
</dbReference>
<evidence type="ECO:0000256" key="11">
    <source>
        <dbReference type="ARBA" id="ARBA00034524"/>
    </source>
</evidence>
<protein>
    <recommendedName>
        <fullName evidence="11">4-hydroxybenzoate polyprenyltransferase</fullName>
        <ecNumber evidence="11">2.5.1.39</ecNumber>
    </recommendedName>
    <alternativeName>
        <fullName evidence="15">Coenzyme Q biosynthesis protein 2</fullName>
    </alternativeName>
</protein>
<evidence type="ECO:0000256" key="2">
    <source>
        <dbReference type="ARBA" id="ARBA00004141"/>
    </source>
</evidence>
<dbReference type="NCBIfam" id="TIGR01474">
    <property type="entry name" value="ubiA_proteo"/>
    <property type="match status" value="1"/>
</dbReference>
<sequence>MMIFRLLTLLKHQAVQHNHAAQLSTLKWRHGTYATAFCQSGSCLNKSDDLKQKSVLGHSYGRRFFRLSPAGIVNAAPVTVQPYLKLMRLDKPIGTWLLYLPCAWSIGLAADPGCLPDLRMLMLFSVGALLMRGAGCTINDMWDKDFDKKVSRTATRPIASGEITQFQALVFLGGQLSLALGVLLCLNYYSIALGAASLSLVFTYPLMKRVTYWPQFVLGLTFNWGALLGWSAVMGSCDWSVCLPLYVSGVMWTLIYDTIYAHQDKADDLLVGVKSTALRLQERTKLWLSGFTGAMLSGLLLAGANADQTLPYYCAVSAVAIHLAHQIYSVDINRPEDCWKKFASNRNLGLLLFLGIVTGNLWKKRSDEQYERILNSVS</sequence>
<keyword evidence="9 16" id="KW-0472">Membrane</keyword>
<evidence type="ECO:0000256" key="8">
    <source>
        <dbReference type="ARBA" id="ARBA00022989"/>
    </source>
</evidence>
<dbReference type="AlphaFoldDB" id="A0A553R0Y6"/>
<dbReference type="Proteomes" id="UP000316079">
    <property type="component" value="Unassembled WGS sequence"/>
</dbReference>
<dbReference type="Gene3D" id="1.20.120.1780">
    <property type="entry name" value="UbiA prenyltransferase"/>
    <property type="match status" value="1"/>
</dbReference>
<keyword evidence="10" id="KW-0414">Isoprene biosynthesis</keyword>
<dbReference type="CDD" id="cd13959">
    <property type="entry name" value="PT_UbiA_COQ2"/>
    <property type="match status" value="1"/>
</dbReference>
<dbReference type="Gene3D" id="1.10.357.140">
    <property type="entry name" value="UbiA prenyltransferase"/>
    <property type="match status" value="1"/>
</dbReference>
<dbReference type="Pfam" id="PF01040">
    <property type="entry name" value="UbiA"/>
    <property type="match status" value="1"/>
</dbReference>
<evidence type="ECO:0000256" key="10">
    <source>
        <dbReference type="ARBA" id="ARBA00023229"/>
    </source>
</evidence>
<comment type="caution">
    <text evidence="17">The sequence shown here is derived from an EMBL/GenBank/DDBJ whole genome shotgun (WGS) entry which is preliminary data.</text>
</comment>
<name>A0A553R0Y6_9TELE</name>
<dbReference type="GO" id="GO:0008299">
    <property type="term" value="P:isoprenoid biosynthetic process"/>
    <property type="evidence" value="ECO:0007669"/>
    <property type="project" value="UniProtKB-KW"/>
</dbReference>
<evidence type="ECO:0000256" key="1">
    <source>
        <dbReference type="ARBA" id="ARBA00001946"/>
    </source>
</evidence>
<dbReference type="GO" id="GO:0008412">
    <property type="term" value="F:4-hydroxybenzoate polyprenyltransferase activity"/>
    <property type="evidence" value="ECO:0007669"/>
    <property type="project" value="UniProtKB-EC"/>
</dbReference>
<keyword evidence="5" id="KW-0808">Transferase</keyword>
<evidence type="ECO:0000256" key="5">
    <source>
        <dbReference type="ARBA" id="ARBA00022679"/>
    </source>
</evidence>
<dbReference type="InterPro" id="IPR030470">
    <property type="entry name" value="UbiA_prenylTrfase_CS"/>
</dbReference>
<dbReference type="STRING" id="623744.A0A553R0Y6"/>
<comment type="catalytic activity">
    <reaction evidence="12">
        <text>all-trans-decaprenyl diphosphate + 4-hydroxybenzoate = 4-hydroxy-3-(all-trans-decaprenyl)benzoate + diphosphate</text>
        <dbReference type="Rhea" id="RHEA:44564"/>
        <dbReference type="ChEBI" id="CHEBI:17879"/>
        <dbReference type="ChEBI" id="CHEBI:33019"/>
        <dbReference type="ChEBI" id="CHEBI:60721"/>
        <dbReference type="ChEBI" id="CHEBI:84503"/>
        <dbReference type="EC" id="2.5.1.39"/>
    </reaction>
    <physiologicalReaction direction="left-to-right" evidence="12">
        <dbReference type="Rhea" id="RHEA:44565"/>
    </physiologicalReaction>
</comment>
<dbReference type="OrthoDB" id="18170at2759"/>
<keyword evidence="7 16" id="KW-0812">Transmembrane</keyword>
<evidence type="ECO:0000256" key="9">
    <source>
        <dbReference type="ARBA" id="ARBA00023136"/>
    </source>
</evidence>
<evidence type="ECO:0000256" key="7">
    <source>
        <dbReference type="ARBA" id="ARBA00022692"/>
    </source>
</evidence>
<comment type="catalytic activity">
    <reaction evidence="13">
        <text>all-trans-nonaprenyl diphosphate + 4-hydroxybenzoate = 4-hydroxy-3-(all-trans-nonaprenyl)benzoate + diphosphate</text>
        <dbReference type="Rhea" id="RHEA:17709"/>
        <dbReference type="ChEBI" id="CHEBI:17879"/>
        <dbReference type="ChEBI" id="CHEBI:33019"/>
        <dbReference type="ChEBI" id="CHEBI:58391"/>
        <dbReference type="ChEBI" id="CHEBI:84502"/>
        <dbReference type="EC" id="2.5.1.39"/>
    </reaction>
    <physiologicalReaction direction="left-to-right" evidence="13">
        <dbReference type="Rhea" id="RHEA:17710"/>
    </physiologicalReaction>
</comment>
<feature type="non-terminal residue" evidence="17">
    <location>
        <position position="378"/>
    </location>
</feature>
<reference evidence="17 18" key="1">
    <citation type="journal article" date="2019" name="Sci. Data">
        <title>Hybrid genome assembly and annotation of Danionella translucida.</title>
        <authorList>
            <person name="Kadobianskyi M."/>
            <person name="Schulze L."/>
            <person name="Schuelke M."/>
            <person name="Judkewitz B."/>
        </authorList>
    </citation>
    <scope>NUCLEOTIDE SEQUENCE [LARGE SCALE GENOMIC DNA]</scope>
    <source>
        <strain evidence="17 18">Bolton</strain>
    </source>
</reference>
<evidence type="ECO:0000313" key="18">
    <source>
        <dbReference type="Proteomes" id="UP000316079"/>
    </source>
</evidence>
<organism evidence="17 18">
    <name type="scientific">Danionella cerebrum</name>
    <dbReference type="NCBI Taxonomy" id="2873325"/>
    <lineage>
        <taxon>Eukaryota</taxon>
        <taxon>Metazoa</taxon>
        <taxon>Chordata</taxon>
        <taxon>Craniata</taxon>
        <taxon>Vertebrata</taxon>
        <taxon>Euteleostomi</taxon>
        <taxon>Actinopterygii</taxon>
        <taxon>Neopterygii</taxon>
        <taxon>Teleostei</taxon>
        <taxon>Ostariophysi</taxon>
        <taxon>Cypriniformes</taxon>
        <taxon>Danionidae</taxon>
        <taxon>Danioninae</taxon>
        <taxon>Danionella</taxon>
    </lineage>
</organism>
<dbReference type="EC" id="2.5.1.39" evidence="11"/>
<dbReference type="GO" id="GO:0006744">
    <property type="term" value="P:ubiquinone biosynthetic process"/>
    <property type="evidence" value="ECO:0007669"/>
    <property type="project" value="UniProtKB-KW"/>
</dbReference>
<dbReference type="FunFam" id="1.10.357.140:FF:000003">
    <property type="entry name" value="4-hydroxybenzoate polyprenyltransferase, mitochondrial"/>
    <property type="match status" value="1"/>
</dbReference>
<evidence type="ECO:0000256" key="16">
    <source>
        <dbReference type="SAM" id="Phobius"/>
    </source>
</evidence>
<comment type="pathway">
    <text evidence="3">Cofactor biosynthesis; ubiquinone biosynthesis.</text>
</comment>
<proteinExistence type="inferred from homology"/>
<dbReference type="PANTHER" id="PTHR11048:SF28">
    <property type="entry name" value="4-HYDROXYBENZOATE POLYPRENYLTRANSFERASE, MITOCHONDRIAL"/>
    <property type="match status" value="1"/>
</dbReference>
<gene>
    <name evidence="17" type="ORF">DNTS_021382</name>
</gene>
<keyword evidence="18" id="KW-1185">Reference proteome</keyword>
<evidence type="ECO:0000256" key="12">
    <source>
        <dbReference type="ARBA" id="ARBA00049890"/>
    </source>
</evidence>
<dbReference type="InterPro" id="IPR000537">
    <property type="entry name" value="UbiA_prenyltransferase"/>
</dbReference>
<evidence type="ECO:0000256" key="15">
    <source>
        <dbReference type="ARBA" id="ARBA00082604"/>
    </source>
</evidence>
<evidence type="ECO:0000256" key="4">
    <source>
        <dbReference type="ARBA" id="ARBA00005985"/>
    </source>
</evidence>